<dbReference type="InterPro" id="IPR000914">
    <property type="entry name" value="SBP_5_dom"/>
</dbReference>
<dbReference type="PROSITE" id="PS51318">
    <property type="entry name" value="TAT"/>
    <property type="match status" value="1"/>
</dbReference>
<comment type="caution">
    <text evidence="5">The sequence shown here is derived from an EMBL/GenBank/DDBJ whole genome shotgun (WGS) entry which is preliminary data.</text>
</comment>
<evidence type="ECO:0000256" key="2">
    <source>
        <dbReference type="ARBA" id="ARBA00005695"/>
    </source>
</evidence>
<dbReference type="InterPro" id="IPR006311">
    <property type="entry name" value="TAT_signal"/>
</dbReference>
<evidence type="ECO:0000313" key="5">
    <source>
        <dbReference type="EMBL" id="MBT9291744.1"/>
    </source>
</evidence>
<evidence type="ECO:0000313" key="6">
    <source>
        <dbReference type="Proteomes" id="UP000766595"/>
    </source>
</evidence>
<dbReference type="GO" id="GO:0042884">
    <property type="term" value="P:microcin transport"/>
    <property type="evidence" value="ECO:0007669"/>
    <property type="project" value="TreeGrafter"/>
</dbReference>
<name>A0A947D7X3_9HYPH</name>
<evidence type="ECO:0000256" key="1">
    <source>
        <dbReference type="ARBA" id="ARBA00004418"/>
    </source>
</evidence>
<dbReference type="PANTHER" id="PTHR30290:SF64">
    <property type="entry name" value="ABC TRANSPORTER PERIPLASMIC BINDING PROTEIN"/>
    <property type="match status" value="1"/>
</dbReference>
<accession>A0A947D7X3</accession>
<sequence>MGGGWDRRGVLAGLSAAAGAALVPVPWAWAADEIETHGLSIFGDLKYGADFRSFDYVNPVAPKGGRLVTVPSQWAYNQNPSTFNTLNTLILKGDAPVGMERTFASLMTRALDEPDAVYGYVARSATVRNKGATFVFRLRPEARFHDGTPITAEDVAFSLTTLKEKGHPSVSLALRDMREVEAEAADTVVVRFAPTRSRGLPLIVATLPILSKAWYATRDFEQTTTEAPLGSGPYRVGRFEPGRYIEYERVADWWGRDLPVAAGHNNFDIVRYEMFRERTAAFEAFKAGLYFLREEFTSLVWATQYDFPALADGKVVRFELEDRSPSGAQGWYLNMRRSKFADRRVREALGLVFDFEWTNKNVFFGSYRRISSFFVNTEFEASGPPSPEELALLEPFRGKVPDEVFGEPWTAPVTDGTGRDRTLLRQAAKLLAEAGWTARDGVLRNAAGESLTVEFLDSDTSFQRVTGPYLENLKRLGVDASVRVVDPSQYQKRVDEFDFDVITRRSSFPPTPDEDIRQAWHSESVDRKGSRNIGGIRDAAVDALILKALGAETRAELTVACRALDRVLRAGRYWIPQWHKASHWIAMWDLYDRPSVKPRYARGIETTWWVNRDKAETLGKGL</sequence>
<dbReference type="GO" id="GO:0030288">
    <property type="term" value="C:outer membrane-bounded periplasmic space"/>
    <property type="evidence" value="ECO:0007669"/>
    <property type="project" value="TreeGrafter"/>
</dbReference>
<dbReference type="RefSeq" id="WP_261970278.1">
    <property type="nucleotide sequence ID" value="NZ_JAHHZF010000010.1"/>
</dbReference>
<comment type="similarity">
    <text evidence="2">Belongs to the bacterial solute-binding protein 5 family.</text>
</comment>
<dbReference type="SUPFAM" id="SSF53850">
    <property type="entry name" value="Periplasmic binding protein-like II"/>
    <property type="match status" value="1"/>
</dbReference>
<dbReference type="Gene3D" id="3.10.105.10">
    <property type="entry name" value="Dipeptide-binding Protein, Domain 3"/>
    <property type="match status" value="1"/>
</dbReference>
<dbReference type="Pfam" id="PF00496">
    <property type="entry name" value="SBP_bac_5"/>
    <property type="match status" value="1"/>
</dbReference>
<dbReference type="GO" id="GO:0015833">
    <property type="term" value="P:peptide transport"/>
    <property type="evidence" value="ECO:0007669"/>
    <property type="project" value="TreeGrafter"/>
</dbReference>
<dbReference type="CDD" id="cd08497">
    <property type="entry name" value="MbnE-like"/>
    <property type="match status" value="1"/>
</dbReference>
<dbReference type="AlphaFoldDB" id="A0A947D7X3"/>
<dbReference type="Gene3D" id="3.40.190.10">
    <property type="entry name" value="Periplasmic binding protein-like II"/>
    <property type="match status" value="1"/>
</dbReference>
<keyword evidence="6" id="KW-1185">Reference proteome</keyword>
<dbReference type="GO" id="GO:0043190">
    <property type="term" value="C:ATP-binding cassette (ABC) transporter complex"/>
    <property type="evidence" value="ECO:0007669"/>
    <property type="project" value="InterPro"/>
</dbReference>
<evidence type="ECO:0000259" key="4">
    <source>
        <dbReference type="Pfam" id="PF00496"/>
    </source>
</evidence>
<comment type="subcellular location">
    <subcellularLocation>
        <location evidence="1">Periplasm</location>
    </subcellularLocation>
</comment>
<dbReference type="InterPro" id="IPR030678">
    <property type="entry name" value="Peptide/Ni-bd"/>
</dbReference>
<dbReference type="PIRSF" id="PIRSF002741">
    <property type="entry name" value="MppA"/>
    <property type="match status" value="1"/>
</dbReference>
<feature type="domain" description="Solute-binding protein family 5" evidence="4">
    <location>
        <begin position="118"/>
        <end position="520"/>
    </location>
</feature>
<organism evidence="5 6">
    <name type="scientific">Prosthecodimorpha staleyi</name>
    <dbReference type="NCBI Taxonomy" id="2840188"/>
    <lineage>
        <taxon>Bacteria</taxon>
        <taxon>Pseudomonadati</taxon>
        <taxon>Pseudomonadota</taxon>
        <taxon>Alphaproteobacteria</taxon>
        <taxon>Hyphomicrobiales</taxon>
        <taxon>Ancalomicrobiaceae</taxon>
        <taxon>Prosthecodimorpha</taxon>
    </lineage>
</organism>
<dbReference type="EMBL" id="JAHHZF010000010">
    <property type="protein sequence ID" value="MBT9291744.1"/>
    <property type="molecule type" value="Genomic_DNA"/>
</dbReference>
<dbReference type="PANTHER" id="PTHR30290">
    <property type="entry name" value="PERIPLASMIC BINDING COMPONENT OF ABC TRANSPORTER"/>
    <property type="match status" value="1"/>
</dbReference>
<keyword evidence="3" id="KW-0732">Signal</keyword>
<reference evidence="5 6" key="1">
    <citation type="submission" date="2021-06" db="EMBL/GenBank/DDBJ databases">
        <authorList>
            <person name="Grouzdev D.S."/>
            <person name="Koziaeva V."/>
        </authorList>
    </citation>
    <scope>NUCLEOTIDE SEQUENCE [LARGE SCALE GENOMIC DNA]</scope>
    <source>
        <strain evidence="5 6">22</strain>
    </source>
</reference>
<dbReference type="InterPro" id="IPR039424">
    <property type="entry name" value="SBP_5"/>
</dbReference>
<protein>
    <submittedName>
        <fullName evidence="5">Extracellular solute-binding protein</fullName>
    </submittedName>
</protein>
<dbReference type="Proteomes" id="UP000766595">
    <property type="component" value="Unassembled WGS sequence"/>
</dbReference>
<proteinExistence type="inferred from homology"/>
<gene>
    <name evidence="5" type="ORF">KL771_19915</name>
</gene>
<evidence type="ECO:0000256" key="3">
    <source>
        <dbReference type="ARBA" id="ARBA00022729"/>
    </source>
</evidence>
<dbReference type="GO" id="GO:1904680">
    <property type="term" value="F:peptide transmembrane transporter activity"/>
    <property type="evidence" value="ECO:0007669"/>
    <property type="project" value="TreeGrafter"/>
</dbReference>